<organism evidence="1 2">
    <name type="scientific">Scutellospora calospora</name>
    <dbReference type="NCBI Taxonomy" id="85575"/>
    <lineage>
        <taxon>Eukaryota</taxon>
        <taxon>Fungi</taxon>
        <taxon>Fungi incertae sedis</taxon>
        <taxon>Mucoromycota</taxon>
        <taxon>Glomeromycotina</taxon>
        <taxon>Glomeromycetes</taxon>
        <taxon>Diversisporales</taxon>
        <taxon>Gigasporaceae</taxon>
        <taxon>Scutellospora</taxon>
    </lineage>
</organism>
<protein>
    <submittedName>
        <fullName evidence="1">2664_t:CDS:1</fullName>
    </submittedName>
</protein>
<proteinExistence type="predicted"/>
<gene>
    <name evidence="1" type="ORF">SCALOS_LOCUS9908</name>
</gene>
<sequence>PQLKEFMKYCCRIKHYSFTIKKCRDEICTTCLPFQCSQKEFEQLYYISDSTPSEDLHYKSFEELYNTTTTEEYRP</sequence>
<reference evidence="1" key="1">
    <citation type="submission" date="2021-06" db="EMBL/GenBank/DDBJ databases">
        <authorList>
            <person name="Kallberg Y."/>
            <person name="Tangrot J."/>
            <person name="Rosling A."/>
        </authorList>
    </citation>
    <scope>NUCLEOTIDE SEQUENCE</scope>
    <source>
        <strain evidence="1">AU212A</strain>
    </source>
</reference>
<accession>A0ACA9P6R8</accession>
<evidence type="ECO:0000313" key="2">
    <source>
        <dbReference type="Proteomes" id="UP000789860"/>
    </source>
</evidence>
<comment type="caution">
    <text evidence="1">The sequence shown here is derived from an EMBL/GenBank/DDBJ whole genome shotgun (WGS) entry which is preliminary data.</text>
</comment>
<feature type="non-terminal residue" evidence="1">
    <location>
        <position position="1"/>
    </location>
</feature>
<evidence type="ECO:0000313" key="1">
    <source>
        <dbReference type="EMBL" id="CAG8685986.1"/>
    </source>
</evidence>
<dbReference type="EMBL" id="CAJVPM010033674">
    <property type="protein sequence ID" value="CAG8685986.1"/>
    <property type="molecule type" value="Genomic_DNA"/>
</dbReference>
<keyword evidence="2" id="KW-1185">Reference proteome</keyword>
<name>A0ACA9P6R8_9GLOM</name>
<dbReference type="Proteomes" id="UP000789860">
    <property type="component" value="Unassembled WGS sequence"/>
</dbReference>